<dbReference type="GO" id="GO:0003356">
    <property type="term" value="P:regulation of cilium beat frequency"/>
    <property type="evidence" value="ECO:0007669"/>
    <property type="project" value="TreeGrafter"/>
</dbReference>
<evidence type="ECO:0000256" key="7">
    <source>
        <dbReference type="ARBA" id="ARBA00023212"/>
    </source>
</evidence>
<keyword evidence="5" id="KW-0970">Cilium biogenesis/degradation</keyword>
<dbReference type="InterPro" id="IPR021897">
    <property type="entry name" value="FAP206"/>
</dbReference>
<proteinExistence type="inferred from homology"/>
<dbReference type="PANTHER" id="PTHR21442:SF0">
    <property type="entry name" value="CILIA- AND FLAGELLA-ASSOCIATED PROTEIN 206"/>
    <property type="match status" value="1"/>
</dbReference>
<dbReference type="InParanoid" id="A0A1D3DAM1"/>
<sequence>MDGAFSESLFQLAAKVVARAREFGCAVSFAHAAYVLLTLPPSQATASGSASKATSACAAAPQESIEASTCDVPPFRFSLSSPVPSQQEAETAVSDAVLTLQQRTVDPAAAALALQVTFEAALLDSAADAALLQTRLTKKVEEAAALRLIAYCLAALPMVDSAADPEEAAATAARSAPAESAASAAAVAAAKATVIRDLFEDAFDGVLPITRIPCLYSLTKIERRKHLSELRCIVLASLLLQQRRAAATRNTATEERFSWLVPPMLLATSLAAEQQELLLNQAVQGQDALQRIKHIFSITKEQRESIGVERYLQQHKGQAHPDEVYGNLAAAGEAYLAVYKENQMLLHLAQLRLLQLQHAEALRLPDTAQLSCAALRMRRRVEHEQQKRLLLRPASSSSSNDGDMRSAIRGFRVLAAGETNLQKPAELGGYCLQTLLENKALVQGDTQAGGIEVGEEIFLFSSRRCLRELDLRAFLVWAYHQELRQLQAQALQLQEAQGEQQADWDFRPELWVRLSAGKSADAPTSTDDLLQLTAEPFSSKCCDEWELRRQALQQARLCDCECRSTQTLLSSFQREAETQATERRETATSTDVAAGTSCPRSTLRLRGLRGVDAQANNPLKTLVFRLNF</sequence>
<keyword evidence="11" id="KW-1185">Reference proteome</keyword>
<dbReference type="Proteomes" id="UP000095192">
    <property type="component" value="Unassembled WGS sequence"/>
</dbReference>
<dbReference type="VEuPathDB" id="ToxoDB:LOC34618127"/>
<evidence type="ECO:0000256" key="8">
    <source>
        <dbReference type="ARBA" id="ARBA00023273"/>
    </source>
</evidence>
<dbReference type="GO" id="GO:0005930">
    <property type="term" value="C:axoneme"/>
    <property type="evidence" value="ECO:0007669"/>
    <property type="project" value="UniProtKB-SubCell"/>
</dbReference>
<comment type="subcellular location">
    <subcellularLocation>
        <location evidence="1">Cytoplasm</location>
        <location evidence="1">Cytoskeleton</location>
        <location evidence="1">Cilium axoneme</location>
    </subcellularLocation>
</comment>
<evidence type="ECO:0000313" key="11">
    <source>
        <dbReference type="Proteomes" id="UP000095192"/>
    </source>
</evidence>
<dbReference type="GO" id="GO:0036064">
    <property type="term" value="C:ciliary basal body"/>
    <property type="evidence" value="ECO:0007669"/>
    <property type="project" value="TreeGrafter"/>
</dbReference>
<evidence type="ECO:0000256" key="9">
    <source>
        <dbReference type="SAM" id="MobiDB-lite"/>
    </source>
</evidence>
<evidence type="ECO:0000256" key="5">
    <source>
        <dbReference type="ARBA" id="ARBA00022794"/>
    </source>
</evidence>
<dbReference type="PANTHER" id="PTHR21442">
    <property type="entry name" value="CILIA- AND FLAGELLA-ASSOCIATED PROTEIN 206"/>
    <property type="match status" value="1"/>
</dbReference>
<keyword evidence="7" id="KW-0206">Cytoskeleton</keyword>
<evidence type="ECO:0000256" key="3">
    <source>
        <dbReference type="ARBA" id="ARBA00021602"/>
    </source>
</evidence>
<evidence type="ECO:0000313" key="10">
    <source>
        <dbReference type="EMBL" id="OEH80465.1"/>
    </source>
</evidence>
<protein>
    <recommendedName>
        <fullName evidence="3">Cilia- and flagella-associated protein 206</fullName>
    </recommendedName>
</protein>
<comment type="caution">
    <text evidence="10">The sequence shown here is derived from an EMBL/GenBank/DDBJ whole genome shotgun (WGS) entry which is preliminary data.</text>
</comment>
<keyword evidence="4" id="KW-0963">Cytoplasm</keyword>
<evidence type="ECO:0000256" key="6">
    <source>
        <dbReference type="ARBA" id="ARBA00023069"/>
    </source>
</evidence>
<dbReference type="VEuPathDB" id="ToxoDB:cyc_01048"/>
<dbReference type="AlphaFoldDB" id="A0A1D3DAM1"/>
<reference evidence="10 11" key="1">
    <citation type="journal article" date="2016" name="BMC Genomics">
        <title>Comparative genomics reveals Cyclospora cayetanensis possesses coccidia-like metabolism and invasion components but unique surface antigens.</title>
        <authorList>
            <person name="Liu S."/>
            <person name="Wang L."/>
            <person name="Zheng H."/>
            <person name="Xu Z."/>
            <person name="Roellig D.M."/>
            <person name="Li N."/>
            <person name="Frace M.A."/>
            <person name="Tang K."/>
            <person name="Arrowood M.J."/>
            <person name="Moss D.M."/>
            <person name="Zhang L."/>
            <person name="Feng Y."/>
            <person name="Xiao L."/>
        </authorList>
    </citation>
    <scope>NUCLEOTIDE SEQUENCE [LARGE SCALE GENOMIC DNA]</scope>
    <source>
        <strain evidence="10 11">CHN_HEN01</strain>
    </source>
</reference>
<evidence type="ECO:0000256" key="2">
    <source>
        <dbReference type="ARBA" id="ARBA00010500"/>
    </source>
</evidence>
<keyword evidence="8" id="KW-0966">Cell projection</keyword>
<feature type="region of interest" description="Disordered" evidence="9">
    <location>
        <begin position="573"/>
        <end position="597"/>
    </location>
</feature>
<evidence type="ECO:0000256" key="4">
    <source>
        <dbReference type="ARBA" id="ARBA00022490"/>
    </source>
</evidence>
<accession>A0A1D3DAM1</accession>
<name>A0A1D3DAM1_9EIME</name>
<evidence type="ECO:0000256" key="1">
    <source>
        <dbReference type="ARBA" id="ARBA00004430"/>
    </source>
</evidence>
<dbReference type="EMBL" id="JROU02000074">
    <property type="protein sequence ID" value="OEH80465.1"/>
    <property type="molecule type" value="Genomic_DNA"/>
</dbReference>
<comment type="similarity">
    <text evidence="2">Belongs to the CFAP206 family.</text>
</comment>
<gene>
    <name evidence="10" type="ORF">cyc_01048</name>
</gene>
<feature type="compositionally biased region" description="Basic and acidic residues" evidence="9">
    <location>
        <begin position="574"/>
        <end position="586"/>
    </location>
</feature>
<organism evidence="10 11">
    <name type="scientific">Cyclospora cayetanensis</name>
    <dbReference type="NCBI Taxonomy" id="88456"/>
    <lineage>
        <taxon>Eukaryota</taxon>
        <taxon>Sar</taxon>
        <taxon>Alveolata</taxon>
        <taxon>Apicomplexa</taxon>
        <taxon>Conoidasida</taxon>
        <taxon>Coccidia</taxon>
        <taxon>Eucoccidiorida</taxon>
        <taxon>Eimeriorina</taxon>
        <taxon>Eimeriidae</taxon>
        <taxon>Cyclospora</taxon>
    </lineage>
</organism>
<keyword evidence="6" id="KW-0969">Cilium</keyword>
<dbReference type="GO" id="GO:0030030">
    <property type="term" value="P:cell projection organization"/>
    <property type="evidence" value="ECO:0007669"/>
    <property type="project" value="UniProtKB-KW"/>
</dbReference>